<reference evidence="1 2" key="1">
    <citation type="journal article" date="2018" name="Nat. Ecol. Evol.">
        <title>Pezizomycetes genomes reveal the molecular basis of ectomycorrhizal truffle lifestyle.</title>
        <authorList>
            <person name="Murat C."/>
            <person name="Payen T."/>
            <person name="Noel B."/>
            <person name="Kuo A."/>
            <person name="Morin E."/>
            <person name="Chen J."/>
            <person name="Kohler A."/>
            <person name="Krizsan K."/>
            <person name="Balestrini R."/>
            <person name="Da Silva C."/>
            <person name="Montanini B."/>
            <person name="Hainaut M."/>
            <person name="Levati E."/>
            <person name="Barry K.W."/>
            <person name="Belfiori B."/>
            <person name="Cichocki N."/>
            <person name="Clum A."/>
            <person name="Dockter R.B."/>
            <person name="Fauchery L."/>
            <person name="Guy J."/>
            <person name="Iotti M."/>
            <person name="Le Tacon F."/>
            <person name="Lindquist E.A."/>
            <person name="Lipzen A."/>
            <person name="Malagnac F."/>
            <person name="Mello A."/>
            <person name="Molinier V."/>
            <person name="Miyauchi S."/>
            <person name="Poulain J."/>
            <person name="Riccioni C."/>
            <person name="Rubini A."/>
            <person name="Sitrit Y."/>
            <person name="Splivallo R."/>
            <person name="Traeger S."/>
            <person name="Wang M."/>
            <person name="Zifcakova L."/>
            <person name="Wipf D."/>
            <person name="Zambonelli A."/>
            <person name="Paolocci F."/>
            <person name="Nowrousian M."/>
            <person name="Ottonello S."/>
            <person name="Baldrian P."/>
            <person name="Spatafora J.W."/>
            <person name="Henrissat B."/>
            <person name="Nagy L.G."/>
            <person name="Aury J.M."/>
            <person name="Wincker P."/>
            <person name="Grigoriev I.V."/>
            <person name="Bonfante P."/>
            <person name="Martin F.M."/>
        </authorList>
    </citation>
    <scope>NUCLEOTIDE SEQUENCE [LARGE SCALE GENOMIC DNA]</scope>
    <source>
        <strain evidence="1 2">120613-1</strain>
    </source>
</reference>
<protein>
    <submittedName>
        <fullName evidence="1">DNA/RNA polymerase</fullName>
    </submittedName>
</protein>
<dbReference type="OrthoDB" id="10517759at2759"/>
<keyword evidence="2" id="KW-1185">Reference proteome</keyword>
<evidence type="ECO:0000313" key="1">
    <source>
        <dbReference type="EMBL" id="RPA93728.1"/>
    </source>
</evidence>
<sequence>MTLVKHFMNALPYLPLHCIDTRFCNTPKSTGTGYFQRFSTFFRTDAYFARNKVYALRPTSKGYFFNTVYKFSHTWLHHIKTYGFPFVPSNSHSDNLRQLRIFFQKYGTMLFTCNHISDRDGKLKQRPVYAADDFFILVELMLTFPLHVMARYPINGIKCCMMYGLETIRGSNILINSVAQRFTSFFTMDWFAFDQTVSWLVTDIFFLEYLPSLIVINKGYQPTYEYPTYPDLSEHALYDRMSKTLQFMHTWYNCMVYITADSFAYLRQHAGVPSGILNTQYIDSFCNLFILIDGLLEYGFTPEQIYFFEYYTKHCYNMTFSRLKSLITMMRNKIQTLSYTCNFGKPRRPLSKLVTQLCYPEHGPKDKYMSAHAIGLAYAAAGMDLEFHEFCRDIYTTFLPYAAPLDDHSLDMASKHLPGYFKILDSLKDKIPFDHFPTIDEVCAKYSTWQGFLKPEPKWNFSHFINHPEIIPPDAKTMADYRAEHTLEAPLPFTHDEIFHMG</sequence>
<evidence type="ECO:0000313" key="2">
    <source>
        <dbReference type="Proteomes" id="UP000276215"/>
    </source>
</evidence>
<dbReference type="AlphaFoldDB" id="A0A3N4J9N4"/>
<gene>
    <name evidence="1" type="ORF">L873DRAFT_1507535</name>
</gene>
<name>A0A3N4J9N4_9PEZI</name>
<dbReference type="InterPro" id="IPR043502">
    <property type="entry name" value="DNA/RNA_pol_sf"/>
</dbReference>
<dbReference type="SUPFAM" id="SSF56672">
    <property type="entry name" value="DNA/RNA polymerases"/>
    <property type="match status" value="1"/>
</dbReference>
<proteinExistence type="predicted"/>
<dbReference type="EMBL" id="ML120447">
    <property type="protein sequence ID" value="RPA93728.1"/>
    <property type="molecule type" value="Genomic_DNA"/>
</dbReference>
<organism evidence="1 2">
    <name type="scientific">Choiromyces venosus 120613-1</name>
    <dbReference type="NCBI Taxonomy" id="1336337"/>
    <lineage>
        <taxon>Eukaryota</taxon>
        <taxon>Fungi</taxon>
        <taxon>Dikarya</taxon>
        <taxon>Ascomycota</taxon>
        <taxon>Pezizomycotina</taxon>
        <taxon>Pezizomycetes</taxon>
        <taxon>Pezizales</taxon>
        <taxon>Tuberaceae</taxon>
        <taxon>Choiromyces</taxon>
    </lineage>
</organism>
<accession>A0A3N4J9N4</accession>
<dbReference type="Proteomes" id="UP000276215">
    <property type="component" value="Unassembled WGS sequence"/>
</dbReference>